<keyword evidence="1" id="KW-0732">Signal</keyword>
<dbReference type="PROSITE" id="PS51257">
    <property type="entry name" value="PROKAR_LIPOPROTEIN"/>
    <property type="match status" value="1"/>
</dbReference>
<sequence length="123" mass="12660">MVPGRRPTLTGAVLVLVAALAACSDGGSTATARWHVAPDADLAGDVLPIVVEHGASCEEYGGVDVVESDDTVEITVRVVAQDPREGAVCPEAAIARRVDVPLDAPLGERRVRGPGLEQTPDLG</sequence>
<dbReference type="OrthoDB" id="3383849at2"/>
<name>A0A6M5UFK3_9MICO</name>
<dbReference type="Proteomes" id="UP000451354">
    <property type="component" value="Chromosome"/>
</dbReference>
<evidence type="ECO:0000256" key="1">
    <source>
        <dbReference type="SAM" id="SignalP"/>
    </source>
</evidence>
<dbReference type="AlphaFoldDB" id="A0A6M5UFK3"/>
<protein>
    <submittedName>
        <fullName evidence="2">Uncharacterized protein</fullName>
    </submittedName>
</protein>
<feature type="chain" id="PRO_5039319805" evidence="1">
    <location>
        <begin position="25"/>
        <end position="123"/>
    </location>
</feature>
<evidence type="ECO:0000313" key="2">
    <source>
        <dbReference type="EMBL" id="QJW36834.1"/>
    </source>
</evidence>
<reference evidence="3" key="1">
    <citation type="journal article" date="2022" name="Int. J. Syst. Evol. Microbiol.">
        <title>Cellulosimicrobium protaetiae sp. nov., isolated from the gut of the larva of Protaetia brevitarsis seulensis.</title>
        <authorList>
            <person name="Le Han H."/>
            <person name="Nguyen T.T.H."/>
            <person name="Li Z."/>
            <person name="Shin N.R."/>
            <person name="Kim S.G."/>
        </authorList>
    </citation>
    <scope>NUCLEOTIDE SEQUENCE [LARGE SCALE GENOMIC DNA]</scope>
    <source>
        <strain evidence="3">BI34</strain>
    </source>
</reference>
<gene>
    <name evidence="2" type="ORF">FIC82_012180</name>
</gene>
<dbReference type="KEGG" id="cprt:FIC82_012180"/>
<keyword evidence="3" id="KW-1185">Reference proteome</keyword>
<dbReference type="EMBL" id="CP052757">
    <property type="protein sequence ID" value="QJW36834.1"/>
    <property type="molecule type" value="Genomic_DNA"/>
</dbReference>
<evidence type="ECO:0000313" key="3">
    <source>
        <dbReference type="Proteomes" id="UP000451354"/>
    </source>
</evidence>
<feature type="signal peptide" evidence="1">
    <location>
        <begin position="1"/>
        <end position="24"/>
    </location>
</feature>
<proteinExistence type="predicted"/>
<dbReference type="RefSeq" id="WP_154798732.1">
    <property type="nucleotide sequence ID" value="NZ_CP052757.1"/>
</dbReference>
<organism evidence="2 3">
    <name type="scientific">Cellulosimicrobium protaetiae</name>
    <dbReference type="NCBI Taxonomy" id="2587808"/>
    <lineage>
        <taxon>Bacteria</taxon>
        <taxon>Bacillati</taxon>
        <taxon>Actinomycetota</taxon>
        <taxon>Actinomycetes</taxon>
        <taxon>Micrococcales</taxon>
        <taxon>Promicromonosporaceae</taxon>
        <taxon>Cellulosimicrobium</taxon>
    </lineage>
</organism>
<accession>A0A6M5UFK3</accession>